<protein>
    <recommendedName>
        <fullName evidence="3">DUF3566 domain-containing protein</fullName>
    </recommendedName>
</protein>
<evidence type="ECO:0000259" key="3">
    <source>
        <dbReference type="Pfam" id="PF12089"/>
    </source>
</evidence>
<keyword evidence="2" id="KW-0472">Membrane</keyword>
<keyword evidence="2" id="KW-1133">Transmembrane helix</keyword>
<feature type="transmembrane region" description="Helical" evidence="2">
    <location>
        <begin position="127"/>
        <end position="153"/>
    </location>
</feature>
<proteinExistence type="predicted"/>
<feature type="region of interest" description="Disordered" evidence="1">
    <location>
        <begin position="1"/>
        <end position="48"/>
    </location>
</feature>
<dbReference type="Pfam" id="PF12089">
    <property type="entry name" value="DUF3566"/>
    <property type="match status" value="1"/>
</dbReference>
<feature type="transmembrane region" description="Helical" evidence="2">
    <location>
        <begin position="69"/>
        <end position="92"/>
    </location>
</feature>
<dbReference type="Proteomes" id="UP001247307">
    <property type="component" value="Unassembled WGS sequence"/>
</dbReference>
<evidence type="ECO:0000256" key="1">
    <source>
        <dbReference type="SAM" id="MobiDB-lite"/>
    </source>
</evidence>
<accession>A0AAE3YHX1</accession>
<dbReference type="InterPro" id="IPR021949">
    <property type="entry name" value="DUF3566_TM"/>
</dbReference>
<sequence>MSESQTGRAGAPRTGNRPQAGRPVQRPSQRTAPARAGQRQGLVRPAPKAKTRKARLVVSRLDPWSVLKLAFLLSVALGIVAVVASIVLWVVLDLTGIFDRVNTLLGDIGGSSVSSFDIRQIASMRQVVSFTTILSLVNIVLITALSMLAAVLYNICASLVGGVGVTLTDD</sequence>
<dbReference type="EMBL" id="JAVDUI010000001">
    <property type="protein sequence ID" value="MDR6892066.1"/>
    <property type="molecule type" value="Genomic_DNA"/>
</dbReference>
<feature type="domain" description="DUF3566" evidence="3">
    <location>
        <begin position="52"/>
        <end position="169"/>
    </location>
</feature>
<keyword evidence="2" id="KW-0812">Transmembrane</keyword>
<evidence type="ECO:0000313" key="5">
    <source>
        <dbReference type="Proteomes" id="UP001247307"/>
    </source>
</evidence>
<keyword evidence="5" id="KW-1185">Reference proteome</keyword>
<organism evidence="4 5">
    <name type="scientific">Falsarthrobacter nasiphocae</name>
    <dbReference type="NCBI Taxonomy" id="189863"/>
    <lineage>
        <taxon>Bacteria</taxon>
        <taxon>Bacillati</taxon>
        <taxon>Actinomycetota</taxon>
        <taxon>Actinomycetes</taxon>
        <taxon>Micrococcales</taxon>
        <taxon>Micrococcaceae</taxon>
        <taxon>Falsarthrobacter</taxon>
    </lineage>
</organism>
<dbReference type="RefSeq" id="WP_380083710.1">
    <property type="nucleotide sequence ID" value="NZ_BAAAIU010000005.1"/>
</dbReference>
<dbReference type="AlphaFoldDB" id="A0AAE3YHX1"/>
<gene>
    <name evidence="4" type="ORF">J2S35_001006</name>
</gene>
<reference evidence="4" key="1">
    <citation type="submission" date="2023-07" db="EMBL/GenBank/DDBJ databases">
        <title>Sequencing the genomes of 1000 actinobacteria strains.</title>
        <authorList>
            <person name="Klenk H.-P."/>
        </authorList>
    </citation>
    <scope>NUCLEOTIDE SEQUENCE</scope>
    <source>
        <strain evidence="4">DSM 13988</strain>
    </source>
</reference>
<comment type="caution">
    <text evidence="4">The sequence shown here is derived from an EMBL/GenBank/DDBJ whole genome shotgun (WGS) entry which is preliminary data.</text>
</comment>
<evidence type="ECO:0000256" key="2">
    <source>
        <dbReference type="SAM" id="Phobius"/>
    </source>
</evidence>
<name>A0AAE3YHX1_9MICC</name>
<evidence type="ECO:0000313" key="4">
    <source>
        <dbReference type="EMBL" id="MDR6892066.1"/>
    </source>
</evidence>